<organism evidence="6 7">
    <name type="scientific">Azonexus fungiphilus</name>
    <dbReference type="NCBI Taxonomy" id="146940"/>
    <lineage>
        <taxon>Bacteria</taxon>
        <taxon>Pseudomonadati</taxon>
        <taxon>Pseudomonadota</taxon>
        <taxon>Betaproteobacteria</taxon>
        <taxon>Rhodocyclales</taxon>
        <taxon>Azonexaceae</taxon>
        <taxon>Azonexus</taxon>
    </lineage>
</organism>
<evidence type="ECO:0000313" key="7">
    <source>
        <dbReference type="Proteomes" id="UP000270626"/>
    </source>
</evidence>
<dbReference type="Proteomes" id="UP000270626">
    <property type="component" value="Unassembled WGS sequence"/>
</dbReference>
<protein>
    <submittedName>
        <fullName evidence="6">Amino acid ABC transporter substrate-binding protein (PAAT family)</fullName>
    </submittedName>
</protein>
<dbReference type="GO" id="GO:0030288">
    <property type="term" value="C:outer membrane-bounded periplasmic space"/>
    <property type="evidence" value="ECO:0007669"/>
    <property type="project" value="TreeGrafter"/>
</dbReference>
<dbReference type="CDD" id="cd13688">
    <property type="entry name" value="PBP2_GltI_DEBP"/>
    <property type="match status" value="1"/>
</dbReference>
<feature type="chain" id="PRO_5019795204" evidence="4">
    <location>
        <begin position="26"/>
        <end position="293"/>
    </location>
</feature>
<evidence type="ECO:0000256" key="4">
    <source>
        <dbReference type="SAM" id="SignalP"/>
    </source>
</evidence>
<dbReference type="SUPFAM" id="SSF53850">
    <property type="entry name" value="Periplasmic binding protein-like II"/>
    <property type="match status" value="1"/>
</dbReference>
<dbReference type="AlphaFoldDB" id="A0A495VR18"/>
<evidence type="ECO:0000259" key="5">
    <source>
        <dbReference type="SMART" id="SM00062"/>
    </source>
</evidence>
<comment type="similarity">
    <text evidence="1">Belongs to the bacterial solute-binding protein 3 family.</text>
</comment>
<accession>A0A495VR18</accession>
<dbReference type="GO" id="GO:0005576">
    <property type="term" value="C:extracellular region"/>
    <property type="evidence" value="ECO:0007669"/>
    <property type="project" value="TreeGrafter"/>
</dbReference>
<dbReference type="PANTHER" id="PTHR30085:SF2">
    <property type="entry name" value="GLUTAMATE_ASPARTATE IMPORT SOLUTE-BINDING PROTEIN"/>
    <property type="match status" value="1"/>
</dbReference>
<dbReference type="Pfam" id="PF00497">
    <property type="entry name" value="SBP_bac_3"/>
    <property type="match status" value="1"/>
</dbReference>
<keyword evidence="2" id="KW-0813">Transport</keyword>
<sequence>MHRRHPLHLGLCALMLLAVTLPAIAETTWQRVARTGNIVIGYRESSIPFSYLDAQGRPQGYAIDLCRHLVDALNKRLGRELRREYRPVTSANRIDLVASGQVDLECGSTTNNAERRKQVAFTVPHFISAIRFMVRADSGLRKHADLSRAAIVTTRGSTAEKLFREIDPAARLLLAPDHAAAFAMLAAGQADAFMMDDILLASLRAASKNPDDYRLLDNTYRIEQLAIMLGKDDPEFKAIIDGEMKRLIAGGELQRAYRTWFEQPIPPGGINLRWPMSFLLRDSLRFPSATAAD</sequence>
<name>A0A495VR18_9RHOO</name>
<keyword evidence="7" id="KW-1185">Reference proteome</keyword>
<dbReference type="RefSeq" id="WP_245985669.1">
    <property type="nucleotide sequence ID" value="NZ_RBXP01000016.1"/>
</dbReference>
<dbReference type="PANTHER" id="PTHR30085">
    <property type="entry name" value="AMINO ACID ABC TRANSPORTER PERMEASE"/>
    <property type="match status" value="1"/>
</dbReference>
<feature type="domain" description="Solute-binding protein family 3/N-terminal" evidence="5">
    <location>
        <begin position="37"/>
        <end position="264"/>
    </location>
</feature>
<comment type="caution">
    <text evidence="6">The sequence shown here is derived from an EMBL/GenBank/DDBJ whole genome shotgun (WGS) entry which is preliminary data.</text>
</comment>
<dbReference type="InterPro" id="IPR001638">
    <property type="entry name" value="Solute-binding_3/MltF_N"/>
</dbReference>
<proteinExistence type="inferred from homology"/>
<evidence type="ECO:0000313" key="6">
    <source>
        <dbReference type="EMBL" id="RKT51097.1"/>
    </source>
</evidence>
<gene>
    <name evidence="6" type="ORF">DFR40_2309</name>
</gene>
<evidence type="ECO:0000256" key="2">
    <source>
        <dbReference type="ARBA" id="ARBA00022448"/>
    </source>
</evidence>
<evidence type="ECO:0000256" key="3">
    <source>
        <dbReference type="ARBA" id="ARBA00022729"/>
    </source>
</evidence>
<keyword evidence="3 4" id="KW-0732">Signal</keyword>
<reference evidence="6 7" key="1">
    <citation type="submission" date="2018-10" db="EMBL/GenBank/DDBJ databases">
        <title>Genomic Encyclopedia of Type Strains, Phase IV (KMG-IV): sequencing the most valuable type-strain genomes for metagenomic binning, comparative biology and taxonomic classification.</title>
        <authorList>
            <person name="Goeker M."/>
        </authorList>
    </citation>
    <scope>NUCLEOTIDE SEQUENCE [LARGE SCALE GENOMIC DNA]</scope>
    <source>
        <strain evidence="6 7">DSM 23841</strain>
    </source>
</reference>
<dbReference type="SMART" id="SM00062">
    <property type="entry name" value="PBPb"/>
    <property type="match status" value="1"/>
</dbReference>
<dbReference type="Gene3D" id="3.40.190.10">
    <property type="entry name" value="Periplasmic binding protein-like II"/>
    <property type="match status" value="2"/>
</dbReference>
<evidence type="ECO:0000256" key="1">
    <source>
        <dbReference type="ARBA" id="ARBA00010333"/>
    </source>
</evidence>
<feature type="signal peptide" evidence="4">
    <location>
        <begin position="1"/>
        <end position="25"/>
    </location>
</feature>
<dbReference type="GO" id="GO:0006865">
    <property type="term" value="P:amino acid transport"/>
    <property type="evidence" value="ECO:0007669"/>
    <property type="project" value="TreeGrafter"/>
</dbReference>
<dbReference type="InterPro" id="IPR051455">
    <property type="entry name" value="Bact_solute-bind_prot3"/>
</dbReference>
<dbReference type="EMBL" id="RBXP01000016">
    <property type="protein sequence ID" value="RKT51097.1"/>
    <property type="molecule type" value="Genomic_DNA"/>
</dbReference>